<dbReference type="GO" id="GO:0010309">
    <property type="term" value="F:acireductone dioxygenase [iron(II)-requiring] activity"/>
    <property type="evidence" value="ECO:0007669"/>
    <property type="project" value="UniProtKB-UniRule"/>
</dbReference>
<keyword evidence="10 11" id="KW-0539">Nucleus</keyword>
<keyword evidence="13" id="KW-1185">Reference proteome</keyword>
<comment type="catalytic activity">
    <reaction evidence="11">
        <text>1,2-dihydroxy-5-(methylsulfanyl)pent-1-en-3-one + O2 = 3-(methylsulfanyl)propanoate + CO + formate + 2 H(+)</text>
        <dbReference type="Rhea" id="RHEA:14161"/>
        <dbReference type="ChEBI" id="CHEBI:15378"/>
        <dbReference type="ChEBI" id="CHEBI:15379"/>
        <dbReference type="ChEBI" id="CHEBI:15740"/>
        <dbReference type="ChEBI" id="CHEBI:17245"/>
        <dbReference type="ChEBI" id="CHEBI:49016"/>
        <dbReference type="ChEBI" id="CHEBI:49252"/>
        <dbReference type="EC" id="1.13.11.53"/>
    </reaction>
</comment>
<dbReference type="PANTHER" id="PTHR23418:SF0">
    <property type="entry name" value="ACIREDUCTONE DIOXYGENASE"/>
    <property type="match status" value="1"/>
</dbReference>
<keyword evidence="8 11" id="KW-0408">Iron</keyword>
<accession>A0ABD3SP90</accession>
<evidence type="ECO:0000256" key="9">
    <source>
        <dbReference type="ARBA" id="ARBA00023167"/>
    </source>
</evidence>
<evidence type="ECO:0000256" key="2">
    <source>
        <dbReference type="ARBA" id="ARBA00022490"/>
    </source>
</evidence>
<feature type="binding site" evidence="11">
    <location>
        <position position="99"/>
    </location>
    <ligand>
        <name>Fe(2+)</name>
        <dbReference type="ChEBI" id="CHEBI:29033"/>
        <note>for iron-dependent acireductone dioxygenase activity</note>
    </ligand>
</feature>
<feature type="binding site" evidence="11">
    <location>
        <position position="97"/>
    </location>
    <ligand>
        <name>Fe(2+)</name>
        <dbReference type="ChEBI" id="CHEBI:29033"/>
        <note>for iron-dependent acireductone dioxygenase activity</note>
    </ligand>
</feature>
<dbReference type="InterPro" id="IPR027496">
    <property type="entry name" value="ARD_euk"/>
</dbReference>
<evidence type="ECO:0000256" key="6">
    <source>
        <dbReference type="ARBA" id="ARBA00022964"/>
    </source>
</evidence>
<dbReference type="GO" id="GO:0019509">
    <property type="term" value="P:L-methionine salvage from methylthioadenosine"/>
    <property type="evidence" value="ECO:0007669"/>
    <property type="project" value="UniProtKB-UniRule"/>
</dbReference>
<comment type="pathway">
    <text evidence="11">Amino-acid biosynthesis; L-methionine biosynthesis via salvage pathway; L-methionine from S-methyl-5-thio-alpha-D-ribose 1-phosphate: step 5/6.</text>
</comment>
<dbReference type="GO" id="GO:0005634">
    <property type="term" value="C:nucleus"/>
    <property type="evidence" value="ECO:0007669"/>
    <property type="project" value="UniProtKB-SubCell"/>
</dbReference>
<dbReference type="EC" id="1.13.11.53" evidence="11"/>
<feature type="binding site" evidence="11">
    <location>
        <position position="142"/>
    </location>
    <ligand>
        <name>Ni(2+)</name>
        <dbReference type="ChEBI" id="CHEBI:49786"/>
        <note>for nickel-dependent acireductone dioxygenase activity</note>
    </ligand>
</feature>
<dbReference type="GO" id="GO:0005737">
    <property type="term" value="C:cytoplasm"/>
    <property type="evidence" value="ECO:0007669"/>
    <property type="project" value="UniProtKB-SubCell"/>
</dbReference>
<feature type="binding site" evidence="11">
    <location>
        <position position="99"/>
    </location>
    <ligand>
        <name>Ni(2+)</name>
        <dbReference type="ChEBI" id="CHEBI:49786"/>
        <note>for nickel-dependent acireductone dioxygenase activity</note>
    </ligand>
</feature>
<dbReference type="GO" id="GO:0005506">
    <property type="term" value="F:iron ion binding"/>
    <property type="evidence" value="ECO:0007669"/>
    <property type="project" value="UniProtKB-UniRule"/>
</dbReference>
<dbReference type="InterPro" id="IPR004313">
    <property type="entry name" value="ARD"/>
</dbReference>
<evidence type="ECO:0000256" key="7">
    <source>
        <dbReference type="ARBA" id="ARBA00023002"/>
    </source>
</evidence>
<organism evidence="12 13">
    <name type="scientific">Cyclostephanos tholiformis</name>
    <dbReference type="NCBI Taxonomy" id="382380"/>
    <lineage>
        <taxon>Eukaryota</taxon>
        <taxon>Sar</taxon>
        <taxon>Stramenopiles</taxon>
        <taxon>Ochrophyta</taxon>
        <taxon>Bacillariophyta</taxon>
        <taxon>Coscinodiscophyceae</taxon>
        <taxon>Thalassiosirophycidae</taxon>
        <taxon>Stephanodiscales</taxon>
        <taxon>Stephanodiscaceae</taxon>
        <taxon>Cyclostephanos</taxon>
    </lineage>
</organism>
<dbReference type="AlphaFoldDB" id="A0ABD3SP90"/>
<keyword evidence="2 11" id="KW-0963">Cytoplasm</keyword>
<evidence type="ECO:0000256" key="1">
    <source>
        <dbReference type="ARBA" id="ARBA00000428"/>
    </source>
</evidence>
<reference evidence="12 13" key="1">
    <citation type="submission" date="2024-10" db="EMBL/GenBank/DDBJ databases">
        <title>Updated reference genomes for cyclostephanoid diatoms.</title>
        <authorList>
            <person name="Roberts W.R."/>
            <person name="Alverson A.J."/>
        </authorList>
    </citation>
    <scope>NUCLEOTIDE SEQUENCE [LARGE SCALE GENOMIC DNA]</scope>
    <source>
        <strain evidence="12 13">AJA228-03</strain>
    </source>
</reference>
<keyword evidence="7 11" id="KW-0560">Oxidoreductase</keyword>
<proteinExistence type="inferred from homology"/>
<evidence type="ECO:0000256" key="8">
    <source>
        <dbReference type="ARBA" id="ARBA00023004"/>
    </source>
</evidence>
<evidence type="ECO:0000256" key="3">
    <source>
        <dbReference type="ARBA" id="ARBA00022596"/>
    </source>
</evidence>
<feature type="binding site" evidence="11">
    <location>
        <position position="103"/>
    </location>
    <ligand>
        <name>Ni(2+)</name>
        <dbReference type="ChEBI" id="CHEBI:49786"/>
        <note>for nickel-dependent acireductone dioxygenase activity</note>
    </ligand>
</feature>
<comment type="similarity">
    <text evidence="11">Belongs to the acireductone dioxygenase (ARD) family.</text>
</comment>
<gene>
    <name evidence="12" type="ORF">ACHAXA_008620</name>
</gene>
<evidence type="ECO:0000256" key="4">
    <source>
        <dbReference type="ARBA" id="ARBA00022605"/>
    </source>
</evidence>
<dbReference type="InterPro" id="IPR014710">
    <property type="entry name" value="RmlC-like_jellyroll"/>
</dbReference>
<feature type="binding site" evidence="11">
    <location>
        <position position="142"/>
    </location>
    <ligand>
        <name>Fe(2+)</name>
        <dbReference type="ChEBI" id="CHEBI:29033"/>
        <note>for iron-dependent acireductone dioxygenase activity</note>
    </ligand>
</feature>
<comment type="subcellular location">
    <subcellularLocation>
        <location evidence="11">Cytoplasm</location>
    </subcellularLocation>
    <subcellularLocation>
        <location evidence="11">Nucleus</location>
    </subcellularLocation>
</comment>
<dbReference type="PANTHER" id="PTHR23418">
    <property type="entry name" value="ACIREDUCTONE DIOXYGENASE"/>
    <property type="match status" value="1"/>
</dbReference>
<keyword evidence="3 11" id="KW-0533">Nickel</keyword>
<keyword evidence="5 11" id="KW-0479">Metal-binding</keyword>
<dbReference type="Pfam" id="PF03079">
    <property type="entry name" value="ARD"/>
    <property type="match status" value="1"/>
</dbReference>
<evidence type="ECO:0000256" key="11">
    <source>
        <dbReference type="HAMAP-Rule" id="MF_03154"/>
    </source>
</evidence>
<evidence type="ECO:0000256" key="5">
    <source>
        <dbReference type="ARBA" id="ARBA00022723"/>
    </source>
</evidence>
<comment type="cofactor">
    <cofactor evidence="11">
        <name>Fe(2+)</name>
        <dbReference type="ChEBI" id="CHEBI:29033"/>
    </cofactor>
    <cofactor evidence="11">
        <name>Ni(2+)</name>
        <dbReference type="ChEBI" id="CHEBI:49786"/>
    </cofactor>
    <text evidence="11">Binds either 1 Fe or Ni cation per monomer. Iron-binding promotes an acireductone dioxygenase reaction producing 2-keto-4-methylthiobutyrate, while nickel-binding promotes an acireductone dioxygenase reaction producing 3-(methylsulfanyl)propanoate.</text>
</comment>
<keyword evidence="4 11" id="KW-0028">Amino-acid biosynthesis</keyword>
<name>A0ABD3SP90_9STRA</name>
<dbReference type="Gene3D" id="2.60.120.10">
    <property type="entry name" value="Jelly Rolls"/>
    <property type="match status" value="1"/>
</dbReference>
<dbReference type="InterPro" id="IPR011051">
    <property type="entry name" value="RmlC_Cupin_sf"/>
</dbReference>
<keyword evidence="6 11" id="KW-0223">Dioxygenase</keyword>
<comment type="function">
    <text evidence="11">Catalyzes 2 different reactions between oxygen and the acireductone 1,2-dihydroxy-3-keto-5-methylthiopentene (DHK-MTPene) depending upon the metal bound in the active site. Fe-containing acireductone dioxygenase (Fe-ARD) produces formate and 2-keto-4-methylthiobutyrate (KMTB), the alpha-ketoacid precursor of methionine in the methionine recycle pathway. Ni-containing acireductone dioxygenase (Ni-ARD) produces methylthiopropionate, carbon monoxide and formate, and does not lie on the methionine recycle pathway.</text>
</comment>
<dbReference type="SUPFAM" id="SSF51182">
    <property type="entry name" value="RmlC-like cupins"/>
    <property type="match status" value="1"/>
</dbReference>
<dbReference type="Proteomes" id="UP001530377">
    <property type="component" value="Unassembled WGS sequence"/>
</dbReference>
<comment type="caution">
    <text evidence="12">The sequence shown here is derived from an EMBL/GenBank/DDBJ whole genome shotgun (WGS) entry which is preliminary data.</text>
</comment>
<dbReference type="GO" id="GO:0010308">
    <property type="term" value="F:acireductone dioxygenase (Ni2+-requiring) activity"/>
    <property type="evidence" value="ECO:0007669"/>
    <property type="project" value="UniProtKB-UniRule"/>
</dbReference>
<dbReference type="EC" id="1.13.11.54" evidence="11"/>
<evidence type="ECO:0000313" key="12">
    <source>
        <dbReference type="EMBL" id="KAL3826412.1"/>
    </source>
</evidence>
<protein>
    <recommendedName>
        <fullName evidence="11">Acireductone dioxygenase</fullName>
    </recommendedName>
    <alternativeName>
        <fullName evidence="11">Acireductone dioxygenase (Fe(2+)-requiring)</fullName>
        <shortName evidence="11">ARD'</shortName>
        <shortName evidence="11">Fe-ARD</shortName>
        <ecNumber evidence="11">1.13.11.54</ecNumber>
    </alternativeName>
    <alternativeName>
        <fullName evidence="11">Acireductone dioxygenase (Ni(2+)-requiring)</fullName>
        <shortName evidence="11">ARD</shortName>
        <shortName evidence="11">Ni-ARD</shortName>
        <ecNumber evidence="11">1.13.11.53</ecNumber>
    </alternativeName>
</protein>
<dbReference type="CDD" id="cd02232">
    <property type="entry name" value="cupin_ARD"/>
    <property type="match status" value="1"/>
</dbReference>
<keyword evidence="9 11" id="KW-0486">Methionine biosynthesis</keyword>
<evidence type="ECO:0000313" key="13">
    <source>
        <dbReference type="Proteomes" id="UP001530377"/>
    </source>
</evidence>
<comment type="catalytic activity">
    <reaction evidence="1 11">
        <text>1,2-dihydroxy-5-(methylsulfanyl)pent-1-en-3-one + O2 = 4-methylsulfanyl-2-oxobutanoate + formate + 2 H(+)</text>
        <dbReference type="Rhea" id="RHEA:24504"/>
        <dbReference type="ChEBI" id="CHEBI:15378"/>
        <dbReference type="ChEBI" id="CHEBI:15379"/>
        <dbReference type="ChEBI" id="CHEBI:15740"/>
        <dbReference type="ChEBI" id="CHEBI:16723"/>
        <dbReference type="ChEBI" id="CHEBI:49252"/>
        <dbReference type="EC" id="1.13.11.54"/>
    </reaction>
</comment>
<feature type="binding site" evidence="11">
    <location>
        <position position="103"/>
    </location>
    <ligand>
        <name>Fe(2+)</name>
        <dbReference type="ChEBI" id="CHEBI:29033"/>
        <note>for iron-dependent acireductone dioxygenase activity</note>
    </ligand>
</feature>
<dbReference type="HAMAP" id="MF_03154">
    <property type="entry name" value="Salvage_MtnD_euk"/>
    <property type="match status" value="1"/>
</dbReference>
<feature type="binding site" evidence="11">
    <location>
        <position position="97"/>
    </location>
    <ligand>
        <name>Ni(2+)</name>
        <dbReference type="ChEBI" id="CHEBI:49786"/>
        <note>for nickel-dependent acireductone dioxygenase activity</note>
    </ligand>
</feature>
<evidence type="ECO:0000256" key="10">
    <source>
        <dbReference type="ARBA" id="ARBA00023242"/>
    </source>
</evidence>
<dbReference type="EMBL" id="JALLPB020000022">
    <property type="protein sequence ID" value="KAL3826412.1"/>
    <property type="molecule type" value="Genomic_DNA"/>
</dbReference>
<sequence length="248" mass="29163">MVPNGNIKDQKAPNKLVPNVPLSTEELREIGICYWKLDASAYSYPKIAVPWDLSDAVNPDLNRLRDDHGYSYADIITVHPNTLPEYETKVRAFFEEHIHNAKEIQYFLGGSGYFDARNRSDEWVRMHVKAGDLVTLPEKIYHRFTVDEGNSIHVMRLFIGQLQYGPRSIVRAMSTRAGRSMSRSTSRRRRRTRTDYAVQLDNWRALVGIFWDRTSWISMPLYINFYCDDRRRRDVVHLRRNSYPNYIT</sequence>
<dbReference type="GO" id="GO:0016151">
    <property type="term" value="F:nickel cation binding"/>
    <property type="evidence" value="ECO:0007669"/>
    <property type="project" value="UniProtKB-UniRule"/>
</dbReference>